<sequence>MPPSRTSSVASSHRRYEGDIESSDDLHEADSPINERPQTHASRTTRKHELGDVTPRPSLRGFASAEKVVMTPVAPPLPSHHTAPTVPPNVASSVPSVLAHHPQPAPTVAVTNPATVTAVPRPSNGTSPAPRALVPFHHEDSSLWPYPRAPLDDRDDIVELDFADTSALSDVDAFERQRQNGRSGAKVTKKDRAKEREEIERSWDVPGSIGTNAASTPARTVKSGSGLAASPSPQPGAPKSGATSVPVKALESCNGGGPATVLPISSKSKAKAKPASNGTNAKVPASNATQANGAASAAIVGAMHSHSQSNGATSLRTTDRNEFVREVLTLIHTDPSFVDRLWTEYRARA</sequence>
<protein>
    <submittedName>
        <fullName evidence="1">Uncharacterized protein</fullName>
    </submittedName>
</protein>
<keyword evidence="2" id="KW-1185">Reference proteome</keyword>
<evidence type="ECO:0000313" key="2">
    <source>
        <dbReference type="Proteomes" id="UP001207468"/>
    </source>
</evidence>
<accession>A0ACC0UAF7</accession>
<organism evidence="1 2">
    <name type="scientific">Russula earlei</name>
    <dbReference type="NCBI Taxonomy" id="71964"/>
    <lineage>
        <taxon>Eukaryota</taxon>
        <taxon>Fungi</taxon>
        <taxon>Dikarya</taxon>
        <taxon>Basidiomycota</taxon>
        <taxon>Agaricomycotina</taxon>
        <taxon>Agaricomycetes</taxon>
        <taxon>Russulales</taxon>
        <taxon>Russulaceae</taxon>
        <taxon>Russula</taxon>
    </lineage>
</organism>
<dbReference type="Proteomes" id="UP001207468">
    <property type="component" value="Unassembled WGS sequence"/>
</dbReference>
<evidence type="ECO:0000313" key="1">
    <source>
        <dbReference type="EMBL" id="KAI9507827.1"/>
    </source>
</evidence>
<name>A0ACC0UAF7_9AGAM</name>
<proteinExistence type="predicted"/>
<comment type="caution">
    <text evidence="1">The sequence shown here is derived from an EMBL/GenBank/DDBJ whole genome shotgun (WGS) entry which is preliminary data.</text>
</comment>
<dbReference type="EMBL" id="JAGFNK010000110">
    <property type="protein sequence ID" value="KAI9507827.1"/>
    <property type="molecule type" value="Genomic_DNA"/>
</dbReference>
<reference evidence="1" key="1">
    <citation type="submission" date="2021-03" db="EMBL/GenBank/DDBJ databases">
        <title>Evolutionary priming and transition to the ectomycorrhizal habit in an iconic lineage of mushroom-forming fungi: is preadaptation a requirement?</title>
        <authorList>
            <consortium name="DOE Joint Genome Institute"/>
            <person name="Looney B.P."/>
            <person name="Miyauchi S."/>
            <person name="Morin E."/>
            <person name="Drula E."/>
            <person name="Courty P.E."/>
            <person name="Chicoki N."/>
            <person name="Fauchery L."/>
            <person name="Kohler A."/>
            <person name="Kuo A."/>
            <person name="LaButti K."/>
            <person name="Pangilinan J."/>
            <person name="Lipzen A."/>
            <person name="Riley R."/>
            <person name="Andreopoulos W."/>
            <person name="He G."/>
            <person name="Johnson J."/>
            <person name="Barry K.W."/>
            <person name="Grigoriev I.V."/>
            <person name="Nagy L."/>
            <person name="Hibbett D."/>
            <person name="Henrissat B."/>
            <person name="Matheny P.B."/>
            <person name="Labbe J."/>
            <person name="Martin A.F."/>
        </authorList>
    </citation>
    <scope>NUCLEOTIDE SEQUENCE</scope>
    <source>
        <strain evidence="1">BPL698</strain>
    </source>
</reference>
<gene>
    <name evidence="1" type="ORF">F5148DRAFT_1376260</name>
</gene>